<dbReference type="InterPro" id="IPR021069">
    <property type="entry name" value="ImpA_C"/>
</dbReference>
<dbReference type="OrthoDB" id="5579595at2"/>
<feature type="transmembrane region" description="Helical" evidence="2">
    <location>
        <begin position="239"/>
        <end position="258"/>
    </location>
</feature>
<dbReference type="InterPro" id="IPR010657">
    <property type="entry name" value="ImpA_N"/>
</dbReference>
<dbReference type="PANTHER" id="PTHR37024:SF5">
    <property type="entry name" value="IMPA N-TERMINAL DOMAIN-CONTAINING PROTEIN"/>
    <property type="match status" value="1"/>
</dbReference>
<feature type="domain" description="ImpA C-terminal" evidence="4">
    <location>
        <begin position="290"/>
        <end position="432"/>
    </location>
</feature>
<proteinExistence type="predicted"/>
<dbReference type="EMBL" id="QZWH01000016">
    <property type="protein sequence ID" value="RJT23726.1"/>
    <property type="molecule type" value="Genomic_DNA"/>
</dbReference>
<keyword evidence="1" id="KW-0175">Coiled coil</keyword>
<reference evidence="5 6" key="1">
    <citation type="submission" date="2018-09" db="EMBL/GenBank/DDBJ databases">
        <title>Draft genome sequence of Buttiauxella izardii CCUG 35510T.</title>
        <authorList>
            <person name="Salva-Serra F."/>
            <person name="Marathe N."/>
            <person name="Moore E."/>
            <person name="Stadler-Svensson L."/>
            <person name="Engstrom-Jakobsson H."/>
        </authorList>
    </citation>
    <scope>NUCLEOTIDE SEQUENCE [LARGE SCALE GENOMIC DNA]</scope>
    <source>
        <strain evidence="5 6">CCUG 35510</strain>
    </source>
</reference>
<sequence length="451" mass="51407">MNDTTHIIKLGEDPRSLPEFSAIREEVNKANHPTQPEVNWRLVESLALTLFKSNGVDLHSATYYTLARTRINGLAGFCEGCELLAGLITAEWENFWPQNYQARSDMLEWFNSRVGNILRQNPSLLSTDINLLQRTERTLQLICDKLQQVQLKRIPRVENLLYFVQNIRKRVETDQQTLSVSSHQYASPTLVYMPSQSEMVDSVIYPLPGVEQSPQPARVEVHFPGSENHTKKSSWNSTWAFLAGVACAATVALTLWWWQVLPMQKQIAQLDDTSQGSAALWLAMPTLENYPQNLKRLLNASPLQTLETGERLTKTANSIWPNSEQQQKATASWNNALKLRAANSPQLRGYLQVQQDLHQFSALLVEREKNKEGLTLSYLKTVAYQAETQLNKEIPLEALLTQLEDARKQNQNTQTLEKQINERIDALSSRYFSIRNILEPSAYSNIVETKN</sequence>
<organism evidence="5 6">
    <name type="scientific">Buttiauxella izardii</name>
    <dbReference type="NCBI Taxonomy" id="82991"/>
    <lineage>
        <taxon>Bacteria</taxon>
        <taxon>Pseudomonadati</taxon>
        <taxon>Pseudomonadota</taxon>
        <taxon>Gammaproteobacteria</taxon>
        <taxon>Enterobacterales</taxon>
        <taxon>Enterobacteriaceae</taxon>
        <taxon>Buttiauxella</taxon>
    </lineage>
</organism>
<evidence type="ECO:0008006" key="7">
    <source>
        <dbReference type="Google" id="ProtNLM"/>
    </source>
</evidence>
<evidence type="ECO:0000259" key="4">
    <source>
        <dbReference type="Pfam" id="PF12486"/>
    </source>
</evidence>
<dbReference type="Pfam" id="PF12486">
    <property type="entry name" value="VasL"/>
    <property type="match status" value="1"/>
</dbReference>
<evidence type="ECO:0000256" key="2">
    <source>
        <dbReference type="SAM" id="Phobius"/>
    </source>
</evidence>
<evidence type="ECO:0000313" key="6">
    <source>
        <dbReference type="Proteomes" id="UP000276295"/>
    </source>
</evidence>
<accession>A0A3A5K4C3</accession>
<name>A0A3A5K4C3_9ENTR</name>
<keyword evidence="2" id="KW-1133">Transmembrane helix</keyword>
<evidence type="ECO:0000259" key="3">
    <source>
        <dbReference type="Pfam" id="PF06812"/>
    </source>
</evidence>
<comment type="caution">
    <text evidence="5">The sequence shown here is derived from an EMBL/GenBank/DDBJ whole genome shotgun (WGS) entry which is preliminary data.</text>
</comment>
<dbReference type="Pfam" id="PF06812">
    <property type="entry name" value="ImpA_N"/>
    <property type="match status" value="1"/>
</dbReference>
<dbReference type="RefSeq" id="WP_120064415.1">
    <property type="nucleotide sequence ID" value="NZ_QZWH01000016.1"/>
</dbReference>
<dbReference type="PANTHER" id="PTHR37024">
    <property type="entry name" value="TYPE VI SECRETION SYSTEM DUF2094 AND IMPA-RELATED DOMAIN PROTEIN"/>
    <property type="match status" value="1"/>
</dbReference>
<protein>
    <recommendedName>
        <fullName evidence="7">ImpA domain-containing protein</fullName>
    </recommendedName>
</protein>
<keyword evidence="2" id="KW-0812">Transmembrane</keyword>
<feature type="coiled-coil region" evidence="1">
    <location>
        <begin position="396"/>
        <end position="423"/>
    </location>
</feature>
<dbReference type="AlphaFoldDB" id="A0A3A5K4C3"/>
<gene>
    <name evidence="5" type="ORF">D6029_08855</name>
</gene>
<feature type="domain" description="ImpA N-terminal" evidence="3">
    <location>
        <begin position="10"/>
        <end position="111"/>
    </location>
</feature>
<keyword evidence="6" id="KW-1185">Reference proteome</keyword>
<dbReference type="Proteomes" id="UP000276295">
    <property type="component" value="Unassembled WGS sequence"/>
</dbReference>
<evidence type="ECO:0000313" key="5">
    <source>
        <dbReference type="EMBL" id="RJT23726.1"/>
    </source>
</evidence>
<keyword evidence="2" id="KW-0472">Membrane</keyword>
<evidence type="ECO:0000256" key="1">
    <source>
        <dbReference type="SAM" id="Coils"/>
    </source>
</evidence>